<name>A0A7I8DRD8_9FIRM</name>
<organism evidence="5 6">
    <name type="scientific">Anaerocolumna chitinilytica</name>
    <dbReference type="NCBI Taxonomy" id="1727145"/>
    <lineage>
        <taxon>Bacteria</taxon>
        <taxon>Bacillati</taxon>
        <taxon>Bacillota</taxon>
        <taxon>Clostridia</taxon>
        <taxon>Lachnospirales</taxon>
        <taxon>Lachnospiraceae</taxon>
        <taxon>Anaerocolumna</taxon>
    </lineage>
</organism>
<dbReference type="EMBL" id="AP023368">
    <property type="protein sequence ID" value="BCK00984.1"/>
    <property type="molecule type" value="Genomic_DNA"/>
</dbReference>
<reference evidence="5 6" key="1">
    <citation type="submission" date="2020-08" db="EMBL/GenBank/DDBJ databases">
        <title>Draft genome sequencing of an Anaerocolumna strain isolated from anoxic soil subjected to BSD treatment.</title>
        <authorList>
            <person name="Uek A."/>
            <person name="Tonouchi A."/>
        </authorList>
    </citation>
    <scope>NUCLEOTIDE SEQUENCE [LARGE SCALE GENOMIC DNA]</scope>
    <source>
        <strain evidence="5 6">CTTW</strain>
    </source>
</reference>
<dbReference type="InterPro" id="IPR036069">
    <property type="entry name" value="DUF34/NIF3_sf"/>
</dbReference>
<evidence type="ECO:0000313" key="5">
    <source>
        <dbReference type="EMBL" id="BCK00984.1"/>
    </source>
</evidence>
<dbReference type="Gene3D" id="3.40.1390.30">
    <property type="entry name" value="NIF3 (NGG1p interacting factor 3)-like"/>
    <property type="match status" value="2"/>
</dbReference>
<feature type="binding site" evidence="4">
    <location>
        <position position="231"/>
    </location>
    <ligand>
        <name>a divalent metal cation</name>
        <dbReference type="ChEBI" id="CHEBI:60240"/>
        <label>1</label>
    </ligand>
</feature>
<feature type="binding site" evidence="4">
    <location>
        <position position="62"/>
    </location>
    <ligand>
        <name>a divalent metal cation</name>
        <dbReference type="ChEBI" id="CHEBI:60240"/>
        <label>1</label>
    </ligand>
</feature>
<feature type="binding site" evidence="4">
    <location>
        <position position="235"/>
    </location>
    <ligand>
        <name>a divalent metal cation</name>
        <dbReference type="ChEBI" id="CHEBI:60240"/>
        <label>1</label>
    </ligand>
</feature>
<dbReference type="Proteomes" id="UP000515703">
    <property type="component" value="Chromosome"/>
</dbReference>
<dbReference type="AlphaFoldDB" id="A0A7I8DRD8"/>
<evidence type="ECO:0000256" key="1">
    <source>
        <dbReference type="ARBA" id="ARBA00006964"/>
    </source>
</evidence>
<dbReference type="GO" id="GO:0005737">
    <property type="term" value="C:cytoplasm"/>
    <property type="evidence" value="ECO:0007669"/>
    <property type="project" value="TreeGrafter"/>
</dbReference>
<dbReference type="GO" id="GO:0016787">
    <property type="term" value="F:hydrolase activity"/>
    <property type="evidence" value="ECO:0007669"/>
    <property type="project" value="UniProtKB-KW"/>
</dbReference>
<dbReference type="SUPFAM" id="SSF102705">
    <property type="entry name" value="NIF3 (NGG1p interacting factor 3)-like"/>
    <property type="match status" value="1"/>
</dbReference>
<evidence type="ECO:0000256" key="2">
    <source>
        <dbReference type="ARBA" id="ARBA00022112"/>
    </source>
</evidence>
<dbReference type="PANTHER" id="PTHR13799">
    <property type="entry name" value="NGG1 INTERACTING FACTOR 3"/>
    <property type="match status" value="1"/>
</dbReference>
<comment type="similarity">
    <text evidence="1">Belongs to the GTP cyclohydrolase I type 2/NIF3 family.</text>
</comment>
<evidence type="ECO:0000313" key="6">
    <source>
        <dbReference type="Proteomes" id="UP000515703"/>
    </source>
</evidence>
<accession>A0A7I8DRD8</accession>
<dbReference type="GO" id="GO:0046872">
    <property type="term" value="F:metal ion binding"/>
    <property type="evidence" value="ECO:0007669"/>
    <property type="project" value="UniProtKB-KW"/>
</dbReference>
<evidence type="ECO:0000256" key="3">
    <source>
        <dbReference type="ARBA" id="ARBA00022723"/>
    </source>
</evidence>
<keyword evidence="5" id="KW-0378">Hydrolase</keyword>
<dbReference type="RefSeq" id="WP_185256600.1">
    <property type="nucleotide sequence ID" value="NZ_AP023368.1"/>
</dbReference>
<dbReference type="Pfam" id="PF01784">
    <property type="entry name" value="DUF34_NIF3"/>
    <property type="match status" value="1"/>
</dbReference>
<evidence type="ECO:0000256" key="4">
    <source>
        <dbReference type="PIRSR" id="PIRSR602678-1"/>
    </source>
</evidence>
<gene>
    <name evidence="5" type="ORF">bsdcttw_40240</name>
</gene>
<keyword evidence="3 4" id="KW-0479">Metal-binding</keyword>
<dbReference type="InterPro" id="IPR002678">
    <property type="entry name" value="DUF34/NIF3"/>
</dbReference>
<reference evidence="5 6" key="2">
    <citation type="submission" date="2020-08" db="EMBL/GenBank/DDBJ databases">
        <authorList>
            <person name="Ueki A."/>
            <person name="Tonouchi A."/>
        </authorList>
    </citation>
    <scope>NUCLEOTIDE SEQUENCE [LARGE SCALE GENOMIC DNA]</scope>
    <source>
        <strain evidence="5 6">CTTW</strain>
    </source>
</reference>
<keyword evidence="6" id="KW-1185">Reference proteome</keyword>
<protein>
    <recommendedName>
        <fullName evidence="2">GTP cyclohydrolase 1 type 2 homolog</fullName>
    </recommendedName>
</protein>
<sequence>MTIGEVIAAIEANYPTVGLDTVDTIKFGNADSEVTGIVTTCCATVEVIRKAAELGYNFIITHEPTFYTHEDKTGYLEGDSVYEEKCRLLKENGITIWRDHDHIHENDPDLIFSGVMQDLGWEDYCVEYFEDWKAPLVYEIPTVTVKELCGHLKEKLGIQTTRVIGDVNAVVSRVLFIGGGHVTFDETLTSLFIKHKADVLIAGELLDWTVASYIRDAAFLGKNKAAIHLGHFNSEEPGMKYYPVWLSKLLEERIPVTFIASGDPYHYE</sequence>
<dbReference type="KEGG" id="acht:bsdcttw_40240"/>
<dbReference type="PANTHER" id="PTHR13799:SF14">
    <property type="entry name" value="GTP CYCLOHYDROLASE 1 TYPE 2 HOMOLOG"/>
    <property type="match status" value="1"/>
</dbReference>
<proteinExistence type="inferred from homology"/>